<dbReference type="PRINTS" id="PR01410">
    <property type="entry name" value="CCBIOGENESIS"/>
</dbReference>
<keyword evidence="6" id="KW-1185">Reference proteome</keyword>
<keyword evidence="3" id="KW-1133">Transmembrane helix</keyword>
<evidence type="ECO:0000313" key="5">
    <source>
        <dbReference type="EMBL" id="CAI07350.1"/>
    </source>
</evidence>
<dbReference type="STRING" id="76114.ebA2222"/>
<evidence type="ECO:0000256" key="1">
    <source>
        <dbReference type="ARBA" id="ARBA00009186"/>
    </source>
</evidence>
<feature type="transmembrane region" description="Helical" evidence="3">
    <location>
        <begin position="271"/>
        <end position="289"/>
    </location>
</feature>
<feature type="transmembrane region" description="Helical" evidence="3">
    <location>
        <begin position="443"/>
        <end position="460"/>
    </location>
</feature>
<evidence type="ECO:0000313" key="6">
    <source>
        <dbReference type="Proteomes" id="UP000006552"/>
    </source>
</evidence>
<feature type="transmembrane region" description="Helical" evidence="3">
    <location>
        <begin position="515"/>
        <end position="535"/>
    </location>
</feature>
<accession>Q5P5R2</accession>
<dbReference type="PANTHER" id="PTHR43653:SF1">
    <property type="entry name" value="CYTOCHROME C-TYPE BIOGENESIS PROTEIN CCMF"/>
    <property type="match status" value="1"/>
</dbReference>
<evidence type="ECO:0000259" key="4">
    <source>
        <dbReference type="Pfam" id="PF01578"/>
    </source>
</evidence>
<organism evidence="5 6">
    <name type="scientific">Aromatoleum aromaticum (strain DSM 19018 / LMG 30748 / EbN1)</name>
    <name type="common">Azoarcus sp. (strain EbN1)</name>
    <dbReference type="NCBI Taxonomy" id="76114"/>
    <lineage>
        <taxon>Bacteria</taxon>
        <taxon>Pseudomonadati</taxon>
        <taxon>Pseudomonadota</taxon>
        <taxon>Betaproteobacteria</taxon>
        <taxon>Rhodocyclales</taxon>
        <taxon>Rhodocyclaceae</taxon>
        <taxon>Aromatoleum</taxon>
    </lineage>
</organism>
<dbReference type="Proteomes" id="UP000006552">
    <property type="component" value="Chromosome"/>
</dbReference>
<dbReference type="RefSeq" id="WP_011237070.1">
    <property type="nucleotide sequence ID" value="NC_006513.1"/>
</dbReference>
<feature type="transmembrane region" description="Helical" evidence="3">
    <location>
        <begin position="51"/>
        <end position="69"/>
    </location>
</feature>
<feature type="transmembrane region" description="Helical" evidence="3">
    <location>
        <begin position="125"/>
        <end position="146"/>
    </location>
</feature>
<evidence type="ECO:0000256" key="2">
    <source>
        <dbReference type="ARBA" id="ARBA00022748"/>
    </source>
</evidence>
<dbReference type="HOGENOM" id="CLU_378064_0_0_4"/>
<keyword evidence="2" id="KW-0201">Cytochrome c-type biogenesis</keyword>
<dbReference type="OrthoDB" id="8480650at2"/>
<sequence length="713" mass="76526">MPERTSWVAVILAALAGVLFSGLGDVVIGLAALSVLVAGASARYRLRLCRVGAAALWGSILTLAVLMLADRFDVRYVWLYSGAELPIFLKLSNLWGGDEGTTLLLAAFGASLAARSSSAPLRFDVTAFLAGALALAAATLSPFAATPPEWLERAAYQGMNAHLMKVWMLAHAPLVLAAYAWTLSLASPALAALAGDLARWPDDALIRARRAWALLTAGIGFGMVWAFEDAMYGQVWHWDPVQTAVFAVWCLLGAHLHGLSGWRAGRPMWRWTPLAAALAAALTLVAMGVTRHDALASSHRYVGATSSFVYFSLAGLLVLTIGATWVRGLRRAAAVGSQSPLGLSTGALRATQVAFVIVGVFAAAHLAWAFAASAKELPRPDELRPFFSTLTNWARGSELPYLRSAFAQWDVDGYALAQALLFPLIVVGLLGGWFFLRRVSARLAWMSLALASVACAGIWFEGGVLVREYSGKGVLSQQIIAVLPRIDASLAAGAYLALGTAVWSIRTACKTSAKGYVLSLGMVHLGAMMSLWGALLSTALNGYSQHVIDVAETWQRDHHGYAFRVTSLAVDHSADGGRTNGEAGFRALAQVELRTPSHQVLNGETLYRDGRRAVEGYAGPVRQICEILDYRYARYANTPGYVLDPFIDRGWERDVQLWVSPSAAVAALEGGPQASQVVVVLRVFPFASLLWMGLLLTSAGALWLALRRPKEHS</sequence>
<dbReference type="InterPro" id="IPR003567">
    <property type="entry name" value="Cyt_c_biogenesis"/>
</dbReference>
<dbReference type="GO" id="GO:0016020">
    <property type="term" value="C:membrane"/>
    <property type="evidence" value="ECO:0007669"/>
    <property type="project" value="InterPro"/>
</dbReference>
<keyword evidence="3" id="KW-0812">Transmembrane</keyword>
<dbReference type="Pfam" id="PF01578">
    <property type="entry name" value="Cytochrom_C_asm"/>
    <property type="match status" value="1"/>
</dbReference>
<dbReference type="InterPro" id="IPR002541">
    <property type="entry name" value="Cyt_c_assembly"/>
</dbReference>
<protein>
    <submittedName>
        <fullName evidence="5">Cytochrome c-type biogenesis protein CcmF</fullName>
    </submittedName>
</protein>
<dbReference type="eggNOG" id="COG1138">
    <property type="taxonomic scope" value="Bacteria"/>
</dbReference>
<feature type="transmembrane region" description="Helical" evidence="3">
    <location>
        <begin position="480"/>
        <end position="503"/>
    </location>
</feature>
<feature type="domain" description="Cytochrome c assembly protein" evidence="4">
    <location>
        <begin position="104"/>
        <end position="269"/>
    </location>
</feature>
<feature type="transmembrane region" description="Helical" evidence="3">
    <location>
        <begin position="240"/>
        <end position="259"/>
    </location>
</feature>
<feature type="transmembrane region" description="Helical" evidence="3">
    <location>
        <begin position="414"/>
        <end position="436"/>
    </location>
</feature>
<dbReference type="GO" id="GO:0015232">
    <property type="term" value="F:heme transmembrane transporter activity"/>
    <property type="evidence" value="ECO:0007669"/>
    <property type="project" value="InterPro"/>
</dbReference>
<evidence type="ECO:0000256" key="3">
    <source>
        <dbReference type="SAM" id="Phobius"/>
    </source>
</evidence>
<gene>
    <name evidence="5" type="primary">ccmF</name>
    <name evidence="5" type="ORF">ebA2222</name>
</gene>
<feature type="transmembrane region" description="Helical" evidence="3">
    <location>
        <begin position="211"/>
        <end position="228"/>
    </location>
</feature>
<feature type="transmembrane region" description="Helical" evidence="3">
    <location>
        <begin position="166"/>
        <end position="190"/>
    </location>
</feature>
<comment type="similarity">
    <text evidence="1">Belongs to the CcmF/CycK/Ccl1/NrfE/CcsA family.</text>
</comment>
<dbReference type="PANTHER" id="PTHR43653">
    <property type="entry name" value="CYTOCHROME C ASSEMBLY PROTEIN-RELATED"/>
    <property type="match status" value="1"/>
</dbReference>
<reference evidence="5 6" key="1">
    <citation type="journal article" date="2005" name="Arch. Microbiol.">
        <title>The genome sequence of an anaerobic aromatic-degrading denitrifying bacterium, strain EbN1.</title>
        <authorList>
            <person name="Rabus R."/>
            <person name="Kube M."/>
            <person name="Heider J."/>
            <person name="Beck A."/>
            <person name="Heitmann K."/>
            <person name="Widdel F."/>
            <person name="Reinhardt R."/>
        </authorList>
    </citation>
    <scope>NUCLEOTIDE SEQUENCE [LARGE SCALE GENOMIC DNA]</scope>
    <source>
        <strain evidence="5 6">EbN1</strain>
    </source>
</reference>
<dbReference type="AlphaFoldDB" id="Q5P5R2"/>
<feature type="transmembrane region" description="Helical" evidence="3">
    <location>
        <begin position="350"/>
        <end position="371"/>
    </location>
</feature>
<dbReference type="KEGG" id="eba:ebA2222"/>
<feature type="transmembrane region" description="Helical" evidence="3">
    <location>
        <begin position="6"/>
        <end position="39"/>
    </location>
</feature>
<feature type="transmembrane region" description="Helical" evidence="3">
    <location>
        <begin position="309"/>
        <end position="329"/>
    </location>
</feature>
<proteinExistence type="inferred from homology"/>
<dbReference type="EMBL" id="CR555306">
    <property type="protein sequence ID" value="CAI07350.1"/>
    <property type="molecule type" value="Genomic_DNA"/>
</dbReference>
<dbReference type="GO" id="GO:0017004">
    <property type="term" value="P:cytochrome complex assembly"/>
    <property type="evidence" value="ECO:0007669"/>
    <property type="project" value="UniProtKB-KW"/>
</dbReference>
<dbReference type="GO" id="GO:0020037">
    <property type="term" value="F:heme binding"/>
    <property type="evidence" value="ECO:0007669"/>
    <property type="project" value="InterPro"/>
</dbReference>
<name>Q5P5R2_AROAE</name>
<feature type="transmembrane region" description="Helical" evidence="3">
    <location>
        <begin position="683"/>
        <end position="706"/>
    </location>
</feature>
<keyword evidence="3" id="KW-0472">Membrane</keyword>